<name>A0ABV0TEW8_9TELE</name>
<gene>
    <name evidence="1" type="ORF">ILYODFUR_000432</name>
</gene>
<reference evidence="1 2" key="1">
    <citation type="submission" date="2021-06" db="EMBL/GenBank/DDBJ databases">
        <authorList>
            <person name="Palmer J.M."/>
        </authorList>
    </citation>
    <scope>NUCLEOTIDE SEQUENCE [LARGE SCALE GENOMIC DNA]</scope>
    <source>
        <strain evidence="2">if_2019</strain>
        <tissue evidence="1">Muscle</tissue>
    </source>
</reference>
<proteinExistence type="predicted"/>
<sequence>MKRWMELNTGLSRMKLVRCGSAILTHKYALFSAPFTDIPLNKIWYNHLTLEVTHLVKKESSWILGLDFDLAILTRKPLLPSVCCVPYISCVNCTSYDVLSTMAFLLQEKGKYGLYVLEDFTDMSFIYKPENHWLFYFKMQKKKSFNIHKSFCRLL</sequence>
<evidence type="ECO:0000313" key="2">
    <source>
        <dbReference type="Proteomes" id="UP001482620"/>
    </source>
</evidence>
<protein>
    <submittedName>
        <fullName evidence="1">Uncharacterized protein</fullName>
    </submittedName>
</protein>
<comment type="caution">
    <text evidence="1">The sequence shown here is derived from an EMBL/GenBank/DDBJ whole genome shotgun (WGS) entry which is preliminary data.</text>
</comment>
<accession>A0ABV0TEW8</accession>
<dbReference type="EMBL" id="JAHRIQ010034772">
    <property type="protein sequence ID" value="MEQ2231437.1"/>
    <property type="molecule type" value="Genomic_DNA"/>
</dbReference>
<organism evidence="1 2">
    <name type="scientific">Ilyodon furcidens</name>
    <name type="common">goldbreast splitfin</name>
    <dbReference type="NCBI Taxonomy" id="33524"/>
    <lineage>
        <taxon>Eukaryota</taxon>
        <taxon>Metazoa</taxon>
        <taxon>Chordata</taxon>
        <taxon>Craniata</taxon>
        <taxon>Vertebrata</taxon>
        <taxon>Euteleostomi</taxon>
        <taxon>Actinopterygii</taxon>
        <taxon>Neopterygii</taxon>
        <taxon>Teleostei</taxon>
        <taxon>Neoteleostei</taxon>
        <taxon>Acanthomorphata</taxon>
        <taxon>Ovalentaria</taxon>
        <taxon>Atherinomorphae</taxon>
        <taxon>Cyprinodontiformes</taxon>
        <taxon>Goodeidae</taxon>
        <taxon>Ilyodon</taxon>
    </lineage>
</organism>
<evidence type="ECO:0000313" key="1">
    <source>
        <dbReference type="EMBL" id="MEQ2231437.1"/>
    </source>
</evidence>
<keyword evidence="2" id="KW-1185">Reference proteome</keyword>
<dbReference type="Proteomes" id="UP001482620">
    <property type="component" value="Unassembled WGS sequence"/>
</dbReference>